<feature type="site" description="Important for substrate specificity" evidence="3">
    <location>
        <position position="12"/>
    </location>
</feature>
<dbReference type="HAMAP" id="MF_00528">
    <property type="entry name" value="Maf"/>
    <property type="match status" value="1"/>
</dbReference>
<comment type="subcellular location">
    <subcellularLocation>
        <location evidence="3">Cytoplasm</location>
    </subcellularLocation>
</comment>
<dbReference type="GO" id="GO:0003677">
    <property type="term" value="F:DNA binding"/>
    <property type="evidence" value="ECO:0007669"/>
    <property type="project" value="UniProtKB-KW"/>
</dbReference>
<dbReference type="InterPro" id="IPR003697">
    <property type="entry name" value="Maf-like"/>
</dbReference>
<evidence type="ECO:0000313" key="4">
    <source>
        <dbReference type="EMBL" id="SHD77952.1"/>
    </source>
</evidence>
<proteinExistence type="inferred from homology"/>
<dbReference type="InterPro" id="IPR029001">
    <property type="entry name" value="ITPase-like_fam"/>
</dbReference>
<dbReference type="OrthoDB" id="9807767at2"/>
<evidence type="ECO:0000256" key="2">
    <source>
        <dbReference type="ARBA" id="ARBA00022801"/>
    </source>
</evidence>
<keyword evidence="4" id="KW-0238">DNA-binding</keyword>
<dbReference type="AlphaFoldDB" id="M1ZHK8"/>
<keyword evidence="3" id="KW-0546">Nucleotide metabolism</keyword>
<dbReference type="CDD" id="cd00555">
    <property type="entry name" value="Maf"/>
    <property type="match status" value="1"/>
</dbReference>
<dbReference type="PIRSF" id="PIRSF006305">
    <property type="entry name" value="Maf"/>
    <property type="match status" value="1"/>
</dbReference>
<comment type="cofactor">
    <cofactor evidence="1 3">
        <name>a divalent metal cation</name>
        <dbReference type="ChEBI" id="CHEBI:60240"/>
    </cofactor>
</comment>
<dbReference type="PANTHER" id="PTHR43213">
    <property type="entry name" value="BIFUNCTIONAL DTTP/UTP PYROPHOSPHATASE/METHYLTRANSFERASE PROTEIN-RELATED"/>
    <property type="match status" value="1"/>
</dbReference>
<reference evidence="4 5" key="1">
    <citation type="submission" date="2016-11" db="EMBL/GenBank/DDBJ databases">
        <authorList>
            <person name="Manzoor S."/>
        </authorList>
    </citation>
    <scope>NUCLEOTIDE SEQUENCE [LARGE SCALE GENOMIC DNA]</scope>
    <source>
        <strain evidence="4">Clostridium ultunense strain Esp</strain>
    </source>
</reference>
<comment type="catalytic activity">
    <reaction evidence="3">
        <text>UTP + H2O = UMP + diphosphate + H(+)</text>
        <dbReference type="Rhea" id="RHEA:29395"/>
        <dbReference type="ChEBI" id="CHEBI:15377"/>
        <dbReference type="ChEBI" id="CHEBI:15378"/>
        <dbReference type="ChEBI" id="CHEBI:33019"/>
        <dbReference type="ChEBI" id="CHEBI:46398"/>
        <dbReference type="ChEBI" id="CHEBI:57865"/>
        <dbReference type="EC" id="3.6.1.9"/>
    </reaction>
</comment>
<feature type="active site" description="Proton acceptor" evidence="3">
    <location>
        <position position="70"/>
    </location>
</feature>
<protein>
    <recommendedName>
        <fullName evidence="3">dTTP/UTP pyrophosphatase</fullName>
        <shortName evidence="3">dTTPase/UTPase</shortName>
        <ecNumber evidence="3">3.6.1.9</ecNumber>
    </recommendedName>
    <alternativeName>
        <fullName evidence="3">Nucleoside triphosphate pyrophosphatase</fullName>
    </alternativeName>
    <alternativeName>
        <fullName evidence="3">Nucleotide pyrophosphatase</fullName>
        <shortName evidence="3">Nucleotide PPase</shortName>
    </alternativeName>
</protein>
<comment type="catalytic activity">
    <reaction evidence="3">
        <text>dTTP + H2O = dTMP + diphosphate + H(+)</text>
        <dbReference type="Rhea" id="RHEA:28534"/>
        <dbReference type="ChEBI" id="CHEBI:15377"/>
        <dbReference type="ChEBI" id="CHEBI:15378"/>
        <dbReference type="ChEBI" id="CHEBI:33019"/>
        <dbReference type="ChEBI" id="CHEBI:37568"/>
        <dbReference type="ChEBI" id="CHEBI:63528"/>
        <dbReference type="EC" id="3.6.1.9"/>
    </reaction>
</comment>
<keyword evidence="5" id="KW-1185">Reference proteome</keyword>
<dbReference type="GO" id="GO:0036221">
    <property type="term" value="F:UTP diphosphatase activity"/>
    <property type="evidence" value="ECO:0007669"/>
    <property type="project" value="RHEA"/>
</dbReference>
<dbReference type="NCBIfam" id="TIGR00172">
    <property type="entry name" value="maf"/>
    <property type="match status" value="1"/>
</dbReference>
<dbReference type="Pfam" id="PF02545">
    <property type="entry name" value="Maf"/>
    <property type="match status" value="1"/>
</dbReference>
<feature type="site" description="Important for substrate specificity" evidence="3">
    <location>
        <position position="155"/>
    </location>
</feature>
<feature type="site" description="Important for substrate specificity" evidence="3">
    <location>
        <position position="71"/>
    </location>
</feature>
<evidence type="ECO:0000256" key="3">
    <source>
        <dbReference type="HAMAP-Rule" id="MF_00528"/>
    </source>
</evidence>
<dbReference type="EC" id="3.6.1.9" evidence="3"/>
<dbReference type="Proteomes" id="UP000245423">
    <property type="component" value="Chromosome 1"/>
</dbReference>
<dbReference type="SUPFAM" id="SSF52972">
    <property type="entry name" value="ITPase-like"/>
    <property type="match status" value="1"/>
</dbReference>
<dbReference type="PANTHER" id="PTHR43213:SF5">
    <property type="entry name" value="BIFUNCTIONAL DTTP_UTP PYROPHOSPHATASE_METHYLTRANSFERASE PROTEIN-RELATED"/>
    <property type="match status" value="1"/>
</dbReference>
<dbReference type="Gene3D" id="3.90.950.10">
    <property type="match status" value="1"/>
</dbReference>
<dbReference type="RefSeq" id="WP_005588752.1">
    <property type="nucleotide sequence ID" value="NZ_LT669839.1"/>
</dbReference>
<keyword evidence="3" id="KW-0963">Cytoplasm</keyword>
<gene>
    <name evidence="4" type="primary">maf</name>
    <name evidence="4" type="ORF">CUESP1_2609</name>
</gene>
<dbReference type="GO" id="GO:0009117">
    <property type="term" value="P:nucleotide metabolic process"/>
    <property type="evidence" value="ECO:0007669"/>
    <property type="project" value="UniProtKB-KW"/>
</dbReference>
<dbReference type="GO" id="GO:0036218">
    <property type="term" value="F:dTTP diphosphatase activity"/>
    <property type="evidence" value="ECO:0007669"/>
    <property type="project" value="RHEA"/>
</dbReference>
<accession>M1ZHK8</accession>
<comment type="function">
    <text evidence="3">Nucleoside triphosphate pyrophosphatase that hydrolyzes dTTP and UTP. May have a dual role in cell division arrest and in preventing the incorporation of modified nucleotides into cellular nucleic acids.</text>
</comment>
<sequence>MKKIILASASPRRKELLLKYNIKPIIIESKIEERISQKETAAQIAMALSFEKANQVAKGFKDGEIIIGADTIVTCKGKVLGKPKNQDEGKDMLKFLSGKEHEVITGISIVKSNSNIKIIDYERTMVKFRKLTYKKIENYIKTKEYIDKAGGYAIQGLGGILVESINGCYFNVMGLPIYKLDILLERHFDISLL</sequence>
<name>M1ZHK8_9FIRM</name>
<organism evidence="4 5">
    <name type="scientific">[Clostridium] ultunense Esp</name>
    <dbReference type="NCBI Taxonomy" id="1288971"/>
    <lineage>
        <taxon>Bacteria</taxon>
        <taxon>Bacillati</taxon>
        <taxon>Bacillota</taxon>
        <taxon>Tissierellia</taxon>
        <taxon>Tissierellales</taxon>
        <taxon>Tepidimicrobiaceae</taxon>
        <taxon>Schnuerera</taxon>
    </lineage>
</organism>
<dbReference type="EMBL" id="LT669839">
    <property type="protein sequence ID" value="SHD77952.1"/>
    <property type="molecule type" value="Genomic_DNA"/>
</dbReference>
<dbReference type="HOGENOM" id="CLU_040416_0_0_9"/>
<evidence type="ECO:0000256" key="1">
    <source>
        <dbReference type="ARBA" id="ARBA00001968"/>
    </source>
</evidence>
<comment type="caution">
    <text evidence="3">Lacks conserved residue(s) required for the propagation of feature annotation.</text>
</comment>
<evidence type="ECO:0000313" key="5">
    <source>
        <dbReference type="Proteomes" id="UP000245423"/>
    </source>
</evidence>
<comment type="similarity">
    <text evidence="3">Belongs to the Maf family. YhdE subfamily.</text>
</comment>
<keyword evidence="2 3" id="KW-0378">Hydrolase</keyword>
<dbReference type="GO" id="GO:0005737">
    <property type="term" value="C:cytoplasm"/>
    <property type="evidence" value="ECO:0007669"/>
    <property type="project" value="UniProtKB-SubCell"/>
</dbReference>